<keyword evidence="2 7" id="KW-0812">Transmembrane</keyword>
<dbReference type="Proteomes" id="UP000316621">
    <property type="component" value="Chromosome 8"/>
</dbReference>
<keyword evidence="10" id="KW-1185">Reference proteome</keyword>
<evidence type="ECO:0000256" key="3">
    <source>
        <dbReference type="ARBA" id="ARBA00022737"/>
    </source>
</evidence>
<feature type="transmembrane region" description="Helical" evidence="7">
    <location>
        <begin position="131"/>
        <end position="148"/>
    </location>
</feature>
<dbReference type="InterPro" id="IPR003663">
    <property type="entry name" value="Sugar/inositol_transpt"/>
</dbReference>
<feature type="transmembrane region" description="Helical" evidence="7">
    <location>
        <begin position="313"/>
        <end position="335"/>
    </location>
</feature>
<dbReference type="GO" id="GO:0015145">
    <property type="term" value="F:monosaccharide transmembrane transporter activity"/>
    <property type="evidence" value="ECO:0007669"/>
    <property type="project" value="InterPro"/>
</dbReference>
<feature type="transmembrane region" description="Helical" evidence="7">
    <location>
        <begin position="102"/>
        <end position="119"/>
    </location>
</feature>
<dbReference type="InterPro" id="IPR011990">
    <property type="entry name" value="TPR-like_helical_dom_sf"/>
</dbReference>
<dbReference type="PANTHER" id="PTHR47926">
    <property type="entry name" value="PENTATRICOPEPTIDE REPEAT-CONTAINING PROTEIN"/>
    <property type="match status" value="1"/>
</dbReference>
<sequence length="969" mass="106785">MAVGFITEMSNERYNQYNGKMTKIVILSCMMAAMCVGFSLVMILEFQSSLCIAGLVASFFASTTTRSYGRKPSILIGGFAFLAGAALGAVAANIYMLIFGRVLLGVGIGFANQAVPLYLSEMAPAKYRGAMNNGFQLCVCIGVLYANLINFGTEKIKGGFGWRVSLAAAAIPASILSIGSIFLPETPNSLIQRGSDHQKVKLTLQKVKGTVDIQAELDDLINASSSAFNGPYHNPLQLILQKRYRPQLVMAIAIPFFQQVTGINVIGLYAPLIFRTIGLGESASLLSAVLTSLFSIASTLMSMFIVDKVGRRFLFMAGGITMFVSQLLVGGIMAYKLGDHTALMTKGYAYSVLVLICVFVSGFGISWGPLAWKALMTSAMKISIPISFRNTNYLSVLRTLKTVRELPTNFASKLAVEEQKYPDLLKRCGVALDFNNGKAFHAKLMKESLLSSLFLQNHLLNMYVKWGDTDQACKLFDEMTQRNVVSWSSIITCLVQQGFYEKGSSYFCLMHRSGCKPNEFTFVSSLNACSFIDDSTQMYQLYCLSIQLGFESNVFLTNAFLSALFRHKKLNEAMELFEKCSERDIVSWNSMIGGLLQISHSEIPSFWYRMNHEGVEPDNFTYSSILTGLAALSNLQMGLQVHGQLVKYGHLDEICVGNSLVDMYLKCQKFVEALMVFNDMPHKDVLTWTEMASGCLQCGEPSEALKIIARMRKFGVKPNRFTLAAAFNACATLASVEEGKKVHGLRIKLGDEADVAADNALLDMYAKCGSMEDAWGVFWSMDDKSVVSWTTMIMGLAQNGFARAALELFERMILEEAAPNYITLVCVLYACGQGGFIDEGWQYLSSMTHKYGIVPGEDHYACMVLLLGRLGRIKEAEDFIRRMPIQPGLLVWQTLLGACSVHGDIETAKIAAKEALSLDKGDPSTYVLLSNTYADSSNWDDATKLRKLMKNTDVKKKPGYSWIELAGSG</sequence>
<feature type="transmembrane region" description="Helical" evidence="7">
    <location>
        <begin position="160"/>
        <end position="183"/>
    </location>
</feature>
<dbReference type="STRING" id="3469.A0A4Y7KT67"/>
<dbReference type="FunFam" id="1.20.1250.20:FF:000931">
    <property type="entry name" value="Sugar transport protein 3"/>
    <property type="match status" value="1"/>
</dbReference>
<dbReference type="GO" id="GO:0003723">
    <property type="term" value="F:RNA binding"/>
    <property type="evidence" value="ECO:0007669"/>
    <property type="project" value="InterPro"/>
</dbReference>
<feature type="repeat" description="PPR" evidence="6">
    <location>
        <begin position="785"/>
        <end position="819"/>
    </location>
</feature>
<feature type="repeat" description="PPR" evidence="6">
    <location>
        <begin position="684"/>
        <end position="718"/>
    </location>
</feature>
<dbReference type="EMBL" id="CM010722">
    <property type="protein sequence ID" value="RZC75055.1"/>
    <property type="molecule type" value="Genomic_DNA"/>
</dbReference>
<evidence type="ECO:0000256" key="5">
    <source>
        <dbReference type="ARBA" id="ARBA00023136"/>
    </source>
</evidence>
<dbReference type="InterPro" id="IPR046848">
    <property type="entry name" value="E_motif"/>
</dbReference>
<keyword evidence="3" id="KW-0677">Repeat</keyword>
<accession>A0A4Y7KT67</accession>
<evidence type="ECO:0000256" key="2">
    <source>
        <dbReference type="ARBA" id="ARBA00022692"/>
    </source>
</evidence>
<dbReference type="Pfam" id="PF13041">
    <property type="entry name" value="PPR_2"/>
    <property type="match status" value="2"/>
</dbReference>
<dbReference type="PROSITE" id="PS00217">
    <property type="entry name" value="SUGAR_TRANSPORT_2"/>
    <property type="match status" value="1"/>
</dbReference>
<feature type="repeat" description="PPR" evidence="6">
    <location>
        <begin position="483"/>
        <end position="517"/>
    </location>
</feature>
<organism evidence="9 10">
    <name type="scientific">Papaver somniferum</name>
    <name type="common">Opium poppy</name>
    <dbReference type="NCBI Taxonomy" id="3469"/>
    <lineage>
        <taxon>Eukaryota</taxon>
        <taxon>Viridiplantae</taxon>
        <taxon>Streptophyta</taxon>
        <taxon>Embryophyta</taxon>
        <taxon>Tracheophyta</taxon>
        <taxon>Spermatophyta</taxon>
        <taxon>Magnoliopsida</taxon>
        <taxon>Ranunculales</taxon>
        <taxon>Papaveraceae</taxon>
        <taxon>Papaveroideae</taxon>
        <taxon>Papaver</taxon>
    </lineage>
</organism>
<evidence type="ECO:0000256" key="6">
    <source>
        <dbReference type="PROSITE-ProRule" id="PRU00708"/>
    </source>
</evidence>
<dbReference type="SUPFAM" id="SSF48452">
    <property type="entry name" value="TPR-like"/>
    <property type="match status" value="1"/>
</dbReference>
<dbReference type="FunFam" id="1.25.40.10:FF:000344">
    <property type="entry name" value="Pentatricopeptide repeat-containing protein"/>
    <property type="match status" value="1"/>
</dbReference>
<feature type="transmembrane region" description="Helical" evidence="7">
    <location>
        <begin position="21"/>
        <end position="40"/>
    </location>
</feature>
<dbReference type="InterPro" id="IPR044778">
    <property type="entry name" value="MFS_STP/MST-like_plant"/>
</dbReference>
<feature type="transmembrane region" description="Helical" evidence="7">
    <location>
        <begin position="285"/>
        <end position="306"/>
    </location>
</feature>
<dbReference type="PANTHER" id="PTHR47926:SF349">
    <property type="entry name" value="(WILD MALAYSIAN BANANA) HYPOTHETICAL PROTEIN"/>
    <property type="match status" value="1"/>
</dbReference>
<dbReference type="Gene3D" id="1.20.1250.20">
    <property type="entry name" value="MFS general substrate transporter like domains"/>
    <property type="match status" value="1"/>
</dbReference>
<protein>
    <recommendedName>
        <fullName evidence="8">Major facilitator superfamily (MFS) profile domain-containing protein</fullName>
    </recommendedName>
</protein>
<dbReference type="InterPro" id="IPR020846">
    <property type="entry name" value="MFS_dom"/>
</dbReference>
<dbReference type="GO" id="GO:0009451">
    <property type="term" value="P:RNA modification"/>
    <property type="evidence" value="ECO:0007669"/>
    <property type="project" value="InterPro"/>
</dbReference>
<dbReference type="Gene3D" id="1.25.40.10">
    <property type="entry name" value="Tetratricopeptide repeat domain"/>
    <property type="match status" value="4"/>
</dbReference>
<dbReference type="Gramene" id="RZC75055">
    <property type="protein sequence ID" value="RZC75055"/>
    <property type="gene ID" value="C5167_050538"/>
</dbReference>
<dbReference type="InterPro" id="IPR046960">
    <property type="entry name" value="PPR_At4g14850-like_plant"/>
</dbReference>
<dbReference type="Pfam" id="PF13812">
    <property type="entry name" value="PPR_3"/>
    <property type="match status" value="1"/>
</dbReference>
<comment type="subcellular location">
    <subcellularLocation>
        <location evidence="1">Membrane</location>
        <topology evidence="1">Multi-pass membrane protein</topology>
    </subcellularLocation>
</comment>
<dbReference type="Pfam" id="PF01535">
    <property type="entry name" value="PPR"/>
    <property type="match status" value="2"/>
</dbReference>
<keyword evidence="4 7" id="KW-1133">Transmembrane helix</keyword>
<dbReference type="FunFam" id="1.25.40.10:FF:000381">
    <property type="entry name" value="Pentatricopeptide repeat-containing protein"/>
    <property type="match status" value="1"/>
</dbReference>
<dbReference type="PROSITE" id="PS50850">
    <property type="entry name" value="MFS"/>
    <property type="match status" value="1"/>
</dbReference>
<evidence type="ECO:0000256" key="1">
    <source>
        <dbReference type="ARBA" id="ARBA00004141"/>
    </source>
</evidence>
<dbReference type="Pfam" id="PF20431">
    <property type="entry name" value="E_motif"/>
    <property type="match status" value="1"/>
</dbReference>
<dbReference type="AlphaFoldDB" id="A0A4Y7KT67"/>
<keyword evidence="5 7" id="KW-0472">Membrane</keyword>
<dbReference type="NCBIfam" id="TIGR00756">
    <property type="entry name" value="PPR"/>
    <property type="match status" value="4"/>
</dbReference>
<dbReference type="FunFam" id="1.25.40.10:FF:001681">
    <property type="entry name" value="Pentatricopeptide repeat-containing protein At4g33170 family"/>
    <property type="match status" value="1"/>
</dbReference>
<feature type="transmembrane region" description="Helical" evidence="7">
    <location>
        <begin position="347"/>
        <end position="372"/>
    </location>
</feature>
<evidence type="ECO:0000313" key="9">
    <source>
        <dbReference type="EMBL" id="RZC75055.1"/>
    </source>
</evidence>
<dbReference type="PROSITE" id="PS51375">
    <property type="entry name" value="PPR"/>
    <property type="match status" value="4"/>
</dbReference>
<evidence type="ECO:0000256" key="4">
    <source>
        <dbReference type="ARBA" id="ARBA00022989"/>
    </source>
</evidence>
<dbReference type="SUPFAM" id="SSF103473">
    <property type="entry name" value="MFS general substrate transporter"/>
    <property type="match status" value="1"/>
</dbReference>
<reference evidence="9 10" key="1">
    <citation type="journal article" date="2018" name="Science">
        <title>The opium poppy genome and morphinan production.</title>
        <authorList>
            <person name="Guo L."/>
            <person name="Winzer T."/>
            <person name="Yang X."/>
            <person name="Li Y."/>
            <person name="Ning Z."/>
            <person name="He Z."/>
            <person name="Teodor R."/>
            <person name="Lu Y."/>
            <person name="Bowser T.A."/>
            <person name="Graham I.A."/>
            <person name="Ye K."/>
        </authorList>
    </citation>
    <scope>NUCLEOTIDE SEQUENCE [LARGE SCALE GENOMIC DNA]</scope>
    <source>
        <strain evidence="10">cv. HN1</strain>
        <tissue evidence="9">Leaves</tissue>
    </source>
</reference>
<dbReference type="Pfam" id="PF00083">
    <property type="entry name" value="Sugar_tr"/>
    <property type="match status" value="1"/>
</dbReference>
<gene>
    <name evidence="9" type="ORF">C5167_050538</name>
</gene>
<evidence type="ECO:0000256" key="7">
    <source>
        <dbReference type="SAM" id="Phobius"/>
    </source>
</evidence>
<feature type="repeat" description="PPR" evidence="6">
    <location>
        <begin position="553"/>
        <end position="587"/>
    </location>
</feature>
<dbReference type="GO" id="GO:0016020">
    <property type="term" value="C:membrane"/>
    <property type="evidence" value="ECO:0007669"/>
    <property type="project" value="UniProtKB-SubCell"/>
</dbReference>
<dbReference type="InterPro" id="IPR005829">
    <property type="entry name" value="Sugar_transporter_CS"/>
</dbReference>
<feature type="domain" description="Major facilitator superfamily (MFS) profile" evidence="8">
    <location>
        <begin position="1"/>
        <end position="460"/>
    </location>
</feature>
<evidence type="ECO:0000259" key="8">
    <source>
        <dbReference type="PROSITE" id="PS50850"/>
    </source>
</evidence>
<dbReference type="InterPro" id="IPR002885">
    <property type="entry name" value="PPR_rpt"/>
</dbReference>
<dbReference type="InterPro" id="IPR005828">
    <property type="entry name" value="MFS_sugar_transport-like"/>
</dbReference>
<dbReference type="CDD" id="cd17361">
    <property type="entry name" value="MFS_STP"/>
    <property type="match status" value="1"/>
</dbReference>
<evidence type="ECO:0000313" key="10">
    <source>
        <dbReference type="Proteomes" id="UP000316621"/>
    </source>
</evidence>
<feature type="transmembrane region" description="Helical" evidence="7">
    <location>
        <begin position="74"/>
        <end position="96"/>
    </location>
</feature>
<dbReference type="InterPro" id="IPR036259">
    <property type="entry name" value="MFS_trans_sf"/>
</dbReference>
<name>A0A4Y7KT67_PAPSO</name>
<dbReference type="PRINTS" id="PR00171">
    <property type="entry name" value="SUGRTRNSPORT"/>
</dbReference>
<feature type="transmembrane region" description="Helical" evidence="7">
    <location>
        <begin position="248"/>
        <end position="273"/>
    </location>
</feature>
<dbReference type="PROSITE" id="PS00216">
    <property type="entry name" value="SUGAR_TRANSPORT_1"/>
    <property type="match status" value="1"/>
</dbReference>
<proteinExistence type="predicted"/>